<accession>A0A9I9EDE5</accession>
<evidence type="ECO:0000256" key="5">
    <source>
        <dbReference type="ARBA" id="ARBA00040975"/>
    </source>
</evidence>
<dbReference type="PANTHER" id="PTHR22977:SF1">
    <property type="entry name" value="COX ASSEMBLY MITOCHONDRIAL PROTEIN 2 HOMOLOG"/>
    <property type="match status" value="1"/>
</dbReference>
<evidence type="ECO:0000313" key="6">
    <source>
        <dbReference type="EnsemblPlants" id="MELO3C032219.2.1"/>
    </source>
</evidence>
<reference evidence="6" key="1">
    <citation type="submission" date="2023-03" db="UniProtKB">
        <authorList>
            <consortium name="EnsemblPlants"/>
        </authorList>
    </citation>
    <scope>IDENTIFICATION</scope>
</reference>
<dbReference type="Gramene" id="MELO3C032219.2.1">
    <property type="protein sequence ID" value="MELO3C032219.2.1"/>
    <property type="gene ID" value="MELO3C032219.2"/>
</dbReference>
<sequence length="443" mass="50738">MIFSRRPSFYQGASLRAKIFKENPFGESTQNQMHQTTTHKSHCNNHHKLIDKNINVTSTVLKTSRKQIHIRPVSYELLRNSTSIEYREHVTIRSQLGILPLLKHGIHNQPVSHASFFFLFFSPNFLSFSSFPTILPLLPFPTIFPFLPKSVPFSPVAGPLSHFPPPTLTSASLTPTHTTELQVLTPPKSSTVAGNFIAEYASSSNFAQASDYVDEDMFFQGLLLPIYIIEQFQKCHIDHPVGKFFGECTDLKIKLDQCFRQEFQWLENLNDSSRVWKLRDRYDIVNTKLVDCEVMLSNPAVWVRKFDIYKGCLDGNVVFECLKTGDRLGKATEWHRLKALLLVNSDRSSKPYISTRMHCCPSIASATTSVTVPSSHLEDLYSTTWRNLDSLNSAFFLQPSNPRPHCHHHLIQLEYCCWKAMFWNIHSPLAEWIDAALHQLETP</sequence>
<evidence type="ECO:0000256" key="4">
    <source>
        <dbReference type="ARBA" id="ARBA00023157"/>
    </source>
</evidence>
<protein>
    <recommendedName>
        <fullName evidence="5">COX assembly mitochondrial protein 2 homolog</fullName>
    </recommendedName>
</protein>
<evidence type="ECO:0000256" key="2">
    <source>
        <dbReference type="ARBA" id="ARBA00007347"/>
    </source>
</evidence>
<comment type="similarity">
    <text evidence="2">Belongs to the CMC family.</text>
</comment>
<keyword evidence="4" id="KW-1015">Disulfide bond</keyword>
<dbReference type="EnsemblPlants" id="MELO3C032219.2.1">
    <property type="protein sequence ID" value="MELO3C032219.2.1"/>
    <property type="gene ID" value="MELO3C032219.2"/>
</dbReference>
<dbReference type="InterPro" id="IPR013892">
    <property type="entry name" value="Cyt_c_biogenesis_Cmc1-like"/>
</dbReference>
<proteinExistence type="inferred from homology"/>
<dbReference type="AlphaFoldDB" id="A0A9I9EDE5"/>
<name>A0A9I9EDE5_CUCME</name>
<evidence type="ECO:0000256" key="1">
    <source>
        <dbReference type="ARBA" id="ARBA00004173"/>
    </source>
</evidence>
<evidence type="ECO:0000256" key="3">
    <source>
        <dbReference type="ARBA" id="ARBA00023128"/>
    </source>
</evidence>
<dbReference type="Pfam" id="PF08583">
    <property type="entry name" value="Cmc1"/>
    <property type="match status" value="1"/>
</dbReference>
<dbReference type="PANTHER" id="PTHR22977">
    <property type="entry name" value="COX ASSEMBLY MITOCHONDRIAL PROTEIN"/>
    <property type="match status" value="1"/>
</dbReference>
<dbReference type="GO" id="GO:0005739">
    <property type="term" value="C:mitochondrion"/>
    <property type="evidence" value="ECO:0007669"/>
    <property type="project" value="UniProtKB-SubCell"/>
</dbReference>
<keyword evidence="3" id="KW-0496">Mitochondrion</keyword>
<comment type="subcellular location">
    <subcellularLocation>
        <location evidence="1">Mitochondrion</location>
    </subcellularLocation>
</comment>
<organism evidence="6">
    <name type="scientific">Cucumis melo</name>
    <name type="common">Muskmelon</name>
    <dbReference type="NCBI Taxonomy" id="3656"/>
    <lineage>
        <taxon>Eukaryota</taxon>
        <taxon>Viridiplantae</taxon>
        <taxon>Streptophyta</taxon>
        <taxon>Embryophyta</taxon>
        <taxon>Tracheophyta</taxon>
        <taxon>Spermatophyta</taxon>
        <taxon>Magnoliopsida</taxon>
        <taxon>eudicotyledons</taxon>
        <taxon>Gunneridae</taxon>
        <taxon>Pentapetalae</taxon>
        <taxon>rosids</taxon>
        <taxon>fabids</taxon>
        <taxon>Cucurbitales</taxon>
        <taxon>Cucurbitaceae</taxon>
        <taxon>Benincaseae</taxon>
        <taxon>Cucumis</taxon>
    </lineage>
</organism>